<evidence type="ECO:0000313" key="5">
    <source>
        <dbReference type="Proteomes" id="UP000274661"/>
    </source>
</evidence>
<dbReference type="InterPro" id="IPR039567">
    <property type="entry name" value="Gly-zipper"/>
</dbReference>
<dbReference type="OrthoDB" id="7583582at2"/>
<feature type="signal peptide" evidence="2">
    <location>
        <begin position="1"/>
        <end position="28"/>
    </location>
</feature>
<evidence type="ECO:0000256" key="2">
    <source>
        <dbReference type="SAM" id="SignalP"/>
    </source>
</evidence>
<name>A0A3R9YMI1_9SPHN</name>
<keyword evidence="1" id="KW-0472">Membrane</keyword>
<evidence type="ECO:0000256" key="1">
    <source>
        <dbReference type="SAM" id="Phobius"/>
    </source>
</evidence>
<keyword evidence="2" id="KW-0732">Signal</keyword>
<dbReference type="AlphaFoldDB" id="A0A3R9YMI1"/>
<keyword evidence="5" id="KW-1185">Reference proteome</keyword>
<accession>A0A3R9YMI1</accession>
<dbReference type="Proteomes" id="UP000274661">
    <property type="component" value="Unassembled WGS sequence"/>
</dbReference>
<reference evidence="4 5" key="1">
    <citation type="submission" date="2018-12" db="EMBL/GenBank/DDBJ databases">
        <title>Sphingomonas sp. HMF7854 Genome sequencing and assembly.</title>
        <authorList>
            <person name="Cha I."/>
            <person name="Kang H."/>
            <person name="Kim H."/>
            <person name="Kang J."/>
            <person name="Joh K."/>
        </authorList>
    </citation>
    <scope>NUCLEOTIDE SEQUENCE [LARGE SCALE GENOMIC DNA]</scope>
    <source>
        <strain evidence="4 5">HMF7854</strain>
    </source>
</reference>
<organism evidence="4 5">
    <name type="scientific">Sphingomonas ginkgonis</name>
    <dbReference type="NCBI Taxonomy" id="2315330"/>
    <lineage>
        <taxon>Bacteria</taxon>
        <taxon>Pseudomonadati</taxon>
        <taxon>Pseudomonadota</taxon>
        <taxon>Alphaproteobacteria</taxon>
        <taxon>Sphingomonadales</taxon>
        <taxon>Sphingomonadaceae</taxon>
        <taxon>Sphingomonas</taxon>
    </lineage>
</organism>
<proteinExistence type="predicted"/>
<feature type="chain" id="PRO_5018599727" description="Glycine zipper domain-containing protein" evidence="2">
    <location>
        <begin position="29"/>
        <end position="103"/>
    </location>
</feature>
<gene>
    <name evidence="4" type="ORF">HMF7854_08560</name>
</gene>
<dbReference type="RefSeq" id="WP_126718719.1">
    <property type="nucleotide sequence ID" value="NZ_RWJF01000001.1"/>
</dbReference>
<protein>
    <recommendedName>
        <fullName evidence="3">Glycine zipper domain-containing protein</fullName>
    </recommendedName>
</protein>
<feature type="domain" description="Glycine zipper" evidence="3">
    <location>
        <begin position="58"/>
        <end position="93"/>
    </location>
</feature>
<dbReference type="Pfam" id="PF13488">
    <property type="entry name" value="Gly-zipper_Omp"/>
    <property type="match status" value="1"/>
</dbReference>
<keyword evidence="1" id="KW-0812">Transmembrane</keyword>
<keyword evidence="1" id="KW-1133">Transmembrane helix</keyword>
<evidence type="ECO:0000259" key="3">
    <source>
        <dbReference type="Pfam" id="PF13488"/>
    </source>
</evidence>
<comment type="caution">
    <text evidence="4">The sequence shown here is derived from an EMBL/GenBank/DDBJ whole genome shotgun (WGS) entry which is preliminary data.</text>
</comment>
<sequence>MRKMVMALAATSMALPATSVMLPTVAGAQNYNNGYYQGRVWRDQDGRYRCKRGNGTTGLLLGAGGGALVGSALGGTTTTILGAAAGGLLGRHIDRKNSRYRCR</sequence>
<dbReference type="EMBL" id="RWJF01000001">
    <property type="protein sequence ID" value="RST30886.1"/>
    <property type="molecule type" value="Genomic_DNA"/>
</dbReference>
<evidence type="ECO:0000313" key="4">
    <source>
        <dbReference type="EMBL" id="RST30886.1"/>
    </source>
</evidence>
<feature type="transmembrane region" description="Helical" evidence="1">
    <location>
        <begin position="67"/>
        <end position="89"/>
    </location>
</feature>